<sequence length="263" mass="29280">MQAKTTNIIKRIVDVVLTVLLLFIMAFQVTGDVLHEWLGIGMTVVLIVHHILNRRWYKAVFKGKYLPYRIVMTAVNTLLLLSIALTAVSGMSMSGHAVPFMYGLINVMTARTLHLAMSYWSFILMGVHIGLHVKAMTAKLSDRGGLIFKAVLTAFAGAGLWQFIKSGIVNYITFRSHFAFLDYTTAEWLIILQNLAMLMFWVLAGNTLGELTQKNKDKKYSPKPLIWLICAVVISAALNFALGDKGAESGAAWQNAQCIERLV</sequence>
<organism evidence="2 3">
    <name type="scientific">Ruminococcus albus 8</name>
    <dbReference type="NCBI Taxonomy" id="246199"/>
    <lineage>
        <taxon>Bacteria</taxon>
        <taxon>Bacillati</taxon>
        <taxon>Bacillota</taxon>
        <taxon>Clostridia</taxon>
        <taxon>Eubacteriales</taxon>
        <taxon>Oscillospiraceae</taxon>
        <taxon>Ruminococcus</taxon>
    </lineage>
</organism>
<feature type="transmembrane region" description="Helical" evidence="1">
    <location>
        <begin position="225"/>
        <end position="242"/>
    </location>
</feature>
<keyword evidence="3" id="KW-1185">Reference proteome</keyword>
<feature type="transmembrane region" description="Helical" evidence="1">
    <location>
        <begin position="12"/>
        <end position="31"/>
    </location>
</feature>
<evidence type="ECO:0000313" key="3">
    <source>
        <dbReference type="Proteomes" id="UP000004259"/>
    </source>
</evidence>
<dbReference type="AlphaFoldDB" id="E9SF10"/>
<protein>
    <submittedName>
        <fullName evidence="2">Conserved domain protein</fullName>
    </submittedName>
</protein>
<gene>
    <name evidence="2" type="ORF">CUS_5666</name>
</gene>
<keyword evidence="1" id="KW-0472">Membrane</keyword>
<feature type="transmembrane region" description="Helical" evidence="1">
    <location>
        <begin position="74"/>
        <end position="93"/>
    </location>
</feature>
<feature type="transmembrane region" description="Helical" evidence="1">
    <location>
        <begin position="184"/>
        <end position="204"/>
    </location>
</feature>
<keyword evidence="1" id="KW-0812">Transmembrane</keyword>
<dbReference type="EMBL" id="ADKM02000110">
    <property type="protein sequence ID" value="EGC02128.1"/>
    <property type="molecule type" value="Genomic_DNA"/>
</dbReference>
<name>E9SF10_RUMAL</name>
<accession>E9SF10</accession>
<dbReference type="STRING" id="246199.CUS_5666"/>
<feature type="transmembrane region" description="Helical" evidence="1">
    <location>
        <begin position="113"/>
        <end position="133"/>
    </location>
</feature>
<dbReference type="Proteomes" id="UP000004259">
    <property type="component" value="Unassembled WGS sequence"/>
</dbReference>
<comment type="caution">
    <text evidence="2">The sequence shown here is derived from an EMBL/GenBank/DDBJ whole genome shotgun (WGS) entry which is preliminary data.</text>
</comment>
<evidence type="ECO:0000256" key="1">
    <source>
        <dbReference type="SAM" id="Phobius"/>
    </source>
</evidence>
<dbReference type="OrthoDB" id="9768004at2"/>
<reference evidence="2 3" key="1">
    <citation type="submission" date="2011-02" db="EMBL/GenBank/DDBJ databases">
        <authorList>
            <person name="Nelson K.E."/>
            <person name="Sutton G."/>
            <person name="Torralba M."/>
            <person name="Durkin S."/>
            <person name="Harkins D."/>
            <person name="Montgomery R."/>
            <person name="Ziemer C."/>
            <person name="Klaassens E."/>
            <person name="Ocuiv P."/>
            <person name="Morrison M."/>
        </authorList>
    </citation>
    <scope>NUCLEOTIDE SEQUENCE [LARGE SCALE GENOMIC DNA]</scope>
    <source>
        <strain evidence="2 3">8</strain>
    </source>
</reference>
<evidence type="ECO:0000313" key="2">
    <source>
        <dbReference type="EMBL" id="EGC02128.1"/>
    </source>
</evidence>
<feature type="transmembrane region" description="Helical" evidence="1">
    <location>
        <begin position="37"/>
        <end position="53"/>
    </location>
</feature>
<dbReference type="eggNOG" id="ENOG502ZTJV">
    <property type="taxonomic scope" value="Bacteria"/>
</dbReference>
<feature type="transmembrane region" description="Helical" evidence="1">
    <location>
        <begin position="145"/>
        <end position="164"/>
    </location>
</feature>
<dbReference type="RefSeq" id="WP_002851491.1">
    <property type="nucleotide sequence ID" value="NZ_ADKM02000110.1"/>
</dbReference>
<proteinExistence type="predicted"/>
<keyword evidence="1" id="KW-1133">Transmembrane helix</keyword>